<dbReference type="AlphaFoldDB" id="A0AA96FDN7"/>
<accession>A0AA96FDN7</accession>
<dbReference type="RefSeq" id="WP_313543634.1">
    <property type="nucleotide sequence ID" value="NZ_CP134880.1"/>
</dbReference>
<dbReference type="EMBL" id="CP134880">
    <property type="protein sequence ID" value="WNM27550.1"/>
    <property type="molecule type" value="Genomic_DNA"/>
</dbReference>
<dbReference type="Proteomes" id="UP001303408">
    <property type="component" value="Chromosome"/>
</dbReference>
<reference evidence="1" key="1">
    <citation type="submission" date="2023-09" db="EMBL/GenBank/DDBJ databases">
        <title>Demequina sp. a novel bacteria isolated from Capsicum annuum.</title>
        <authorList>
            <person name="Humaira Z."/>
            <person name="Lee J."/>
            <person name="Cho D."/>
        </authorList>
    </citation>
    <scope>NUCLEOTIDE SEQUENCE</scope>
    <source>
        <strain evidence="1">PMTSA13</strain>
    </source>
</reference>
<name>A0AA96FDN7_9MICO</name>
<protein>
    <recommendedName>
        <fullName evidence="2">Head-tail adaptor protein</fullName>
    </recommendedName>
</protein>
<proteinExistence type="predicted"/>
<evidence type="ECO:0000313" key="1">
    <source>
        <dbReference type="EMBL" id="WNM27550.1"/>
    </source>
</evidence>
<organism evidence="1">
    <name type="scientific">Demequina capsici</name>
    <dbReference type="NCBI Taxonomy" id="3075620"/>
    <lineage>
        <taxon>Bacteria</taxon>
        <taxon>Bacillati</taxon>
        <taxon>Actinomycetota</taxon>
        <taxon>Actinomycetes</taxon>
        <taxon>Micrococcales</taxon>
        <taxon>Demequinaceae</taxon>
        <taxon>Demequina</taxon>
    </lineage>
</organism>
<evidence type="ECO:0008006" key="2">
    <source>
        <dbReference type="Google" id="ProtNLM"/>
    </source>
</evidence>
<dbReference type="KEGG" id="dcp:RN607_00690"/>
<sequence>MRLTHVLHTESVTIIKAAPTGDTDADGVPITDAPTQTAWSGLAIQQTTADETTAGDVDEVATTYSLSGPIPSVELTAADTIRWNGIDYSIVGDPDTRRGRHRINHTSLVLRRARG</sequence>
<gene>
    <name evidence="1" type="ORF">RN607_00690</name>
</gene>